<gene>
    <name evidence="1" type="ORF">PG993_011961</name>
</gene>
<proteinExistence type="predicted"/>
<reference evidence="1 2" key="1">
    <citation type="submission" date="2023-01" db="EMBL/GenBank/DDBJ databases">
        <title>Analysis of 21 Apiospora genomes using comparative genomics revels a genus with tremendous synthesis potential of carbohydrate active enzymes and secondary metabolites.</title>
        <authorList>
            <person name="Sorensen T."/>
        </authorList>
    </citation>
    <scope>NUCLEOTIDE SEQUENCE [LARGE SCALE GENOMIC DNA]</scope>
    <source>
        <strain evidence="1 2">CBS 33761</strain>
    </source>
</reference>
<dbReference type="Proteomes" id="UP001444661">
    <property type="component" value="Unassembled WGS sequence"/>
</dbReference>
<accession>A0ABR1S140</accession>
<protein>
    <submittedName>
        <fullName evidence="1">Uncharacterized protein</fullName>
    </submittedName>
</protein>
<evidence type="ECO:0000313" key="2">
    <source>
        <dbReference type="Proteomes" id="UP001444661"/>
    </source>
</evidence>
<comment type="caution">
    <text evidence="1">The sequence shown here is derived from an EMBL/GenBank/DDBJ whole genome shotgun (WGS) entry which is preliminary data.</text>
</comment>
<evidence type="ECO:0000313" key="1">
    <source>
        <dbReference type="EMBL" id="KAK8023895.1"/>
    </source>
</evidence>
<name>A0ABR1S140_9PEZI</name>
<organism evidence="1 2">
    <name type="scientific">Apiospora rasikravindrae</name>
    <dbReference type="NCBI Taxonomy" id="990691"/>
    <lineage>
        <taxon>Eukaryota</taxon>
        <taxon>Fungi</taxon>
        <taxon>Dikarya</taxon>
        <taxon>Ascomycota</taxon>
        <taxon>Pezizomycotina</taxon>
        <taxon>Sordariomycetes</taxon>
        <taxon>Xylariomycetidae</taxon>
        <taxon>Amphisphaeriales</taxon>
        <taxon>Apiosporaceae</taxon>
        <taxon>Apiospora</taxon>
    </lineage>
</organism>
<sequence length="355" mass="39920">MSYKPQSTSILFLTAIEIRRGIYADLLGIGHVHVTHLPSQAGFRLTRCFDPDLGAEHVGDERRPVDDDPDSVIWARRLTSTHFETLDMMREQVCFHITDLDTVDSLFQHLSASPASSGSFGFQNLVAPHIQKLEVTLSLPLAFFEYFDDRPSAPGRELVPLFQGQARTWTEMPQGILEHLPSLRNLSIWLDHSQRPYWSVVHERAVLCAFEQLATSGRIDLLFDLPMIGSRIGGPTRLLLGEENTSGYHFNNPSSTPITIRRRLRQRQRVVGRRADTGAPTVRYCHDFPLGLGFDFFDGLSVAKIASCEWEMERRSENVQQFLAMSTPGSMVVPARAGFIFGGPHALQDHGHLCL</sequence>
<dbReference type="EMBL" id="JAQQWK010000011">
    <property type="protein sequence ID" value="KAK8023895.1"/>
    <property type="molecule type" value="Genomic_DNA"/>
</dbReference>
<keyword evidence="2" id="KW-1185">Reference proteome</keyword>